<keyword evidence="2" id="KW-1185">Reference proteome</keyword>
<name>A0A2Z4IDY5_9BACT</name>
<dbReference type="AlphaFoldDB" id="A0A2Z4IDY5"/>
<dbReference type="EMBL" id="CP030041">
    <property type="protein sequence ID" value="AWW29272.1"/>
    <property type="molecule type" value="Genomic_DNA"/>
</dbReference>
<evidence type="ECO:0000313" key="2">
    <source>
        <dbReference type="Proteomes" id="UP000248688"/>
    </source>
</evidence>
<dbReference type="PROSITE" id="PS51257">
    <property type="entry name" value="PROKAR_LIPOPROTEIN"/>
    <property type="match status" value="1"/>
</dbReference>
<dbReference type="KEGG" id="est:DN752_03455"/>
<reference evidence="1 2" key="1">
    <citation type="submission" date="2018-06" db="EMBL/GenBank/DDBJ databases">
        <title>Echinicola strongylocentroti sp. nov., isolated from a sea urchin Strongylocentrotus intermedius.</title>
        <authorList>
            <person name="Bae S.S."/>
        </authorList>
    </citation>
    <scope>NUCLEOTIDE SEQUENCE [LARGE SCALE GENOMIC DNA]</scope>
    <source>
        <strain evidence="1 2">MEBiC08714</strain>
    </source>
</reference>
<accession>A0A2Z4IDY5</accession>
<proteinExistence type="predicted"/>
<sequence>MRGKIMSMMLILILLGCVDSKSHKVYYSIFNETDKTVTVVGYNSKWNSEKKGMADPIYIASHSHYKIVRIISDDDHQNFYSLRNGGVDSVRVVFEDQKLLVYTWKDVRDGNAKALSIINGQKVDDKHYAHHITEEDYAQAVDCEEDCY</sequence>
<evidence type="ECO:0000313" key="1">
    <source>
        <dbReference type="EMBL" id="AWW29272.1"/>
    </source>
</evidence>
<dbReference type="RefSeq" id="WP_112782688.1">
    <property type="nucleotide sequence ID" value="NZ_CP030041.1"/>
</dbReference>
<protein>
    <submittedName>
        <fullName evidence="1">Uncharacterized protein</fullName>
    </submittedName>
</protein>
<organism evidence="1 2">
    <name type="scientific">Echinicola strongylocentroti</name>
    <dbReference type="NCBI Taxonomy" id="1795355"/>
    <lineage>
        <taxon>Bacteria</taxon>
        <taxon>Pseudomonadati</taxon>
        <taxon>Bacteroidota</taxon>
        <taxon>Cytophagia</taxon>
        <taxon>Cytophagales</taxon>
        <taxon>Cyclobacteriaceae</taxon>
        <taxon>Echinicola</taxon>
    </lineage>
</organism>
<gene>
    <name evidence="1" type="ORF">DN752_03455</name>
</gene>
<dbReference type="Proteomes" id="UP000248688">
    <property type="component" value="Chromosome"/>
</dbReference>